<dbReference type="InterPro" id="IPR020904">
    <property type="entry name" value="Sc_DH/Rdtase_CS"/>
</dbReference>
<comment type="similarity">
    <text evidence="1">Belongs to the short-chain dehydrogenases/reductases (SDR) family.</text>
</comment>
<reference evidence="4 5" key="1">
    <citation type="submission" date="2015-09" db="EMBL/GenBank/DDBJ databases">
        <title>Host preference determinants of Valsa canker pathogens revealed by comparative genomics.</title>
        <authorList>
            <person name="Yin Z."/>
            <person name="Huang L."/>
        </authorList>
    </citation>
    <scope>NUCLEOTIDE SEQUENCE [LARGE SCALE GENOMIC DNA]</scope>
    <source>
        <strain evidence="4 5">YSFL</strain>
    </source>
</reference>
<dbReference type="PANTHER" id="PTHR43618:SF18">
    <property type="entry name" value="SHORT CHAIN DEHYDROGENASE_REDUCTASE FAMILY (AFU_ORTHOLOGUE AFUA_5G12480)"/>
    <property type="match status" value="1"/>
</dbReference>
<dbReference type="PROSITE" id="PS00061">
    <property type="entry name" value="ADH_SHORT"/>
    <property type="match status" value="1"/>
</dbReference>
<gene>
    <name evidence="4" type="ORF">VSDG_04189</name>
</gene>
<dbReference type="Proteomes" id="UP000284375">
    <property type="component" value="Unassembled WGS sequence"/>
</dbReference>
<dbReference type="Gene3D" id="3.40.50.720">
    <property type="entry name" value="NAD(P)-binding Rossmann-like Domain"/>
    <property type="match status" value="1"/>
</dbReference>
<dbReference type="InterPro" id="IPR002347">
    <property type="entry name" value="SDR_fam"/>
</dbReference>
<evidence type="ECO:0000256" key="2">
    <source>
        <dbReference type="ARBA" id="ARBA00022857"/>
    </source>
</evidence>
<dbReference type="PRINTS" id="PR00081">
    <property type="entry name" value="GDHRDH"/>
</dbReference>
<evidence type="ECO:0000256" key="3">
    <source>
        <dbReference type="ARBA" id="ARBA00023002"/>
    </source>
</evidence>
<dbReference type="EMBL" id="LJZO01000018">
    <property type="protein sequence ID" value="ROV97028.1"/>
    <property type="molecule type" value="Genomic_DNA"/>
</dbReference>
<dbReference type="STRING" id="252740.A0A423W175"/>
<evidence type="ECO:0000313" key="5">
    <source>
        <dbReference type="Proteomes" id="UP000284375"/>
    </source>
</evidence>
<evidence type="ECO:0000313" key="4">
    <source>
        <dbReference type="EMBL" id="ROV97028.1"/>
    </source>
</evidence>
<dbReference type="AlphaFoldDB" id="A0A423W175"/>
<sequence>MSSPTTPSLAAADLFSVNGLVAVVTGGATAVRTQILRIGIGLMMVKALEENGAKVYIVGRRKELLEKVAKEEAGNAQKHGNIIPLQGDASSKPDLERIAGRIALETGYINLFVANAGVPGPQPISIHPSAALADVQRALWATDQAAFDRTFSVNVGAVYFGVAAFLPLLDAGNRRGNAAQGSQVVVTSSIGAYGRVPLAHFAYSASKAAITHMAKQFATALTRHNIRFNVIAPGLYPSEMTAEIVKSAEQLSPEEQELRVSPLGRPGNTEDMAGCILWLASRAGAWVSGNVVVTDGGKLSVVPSSY</sequence>
<protein>
    <recommendedName>
        <fullName evidence="6">Ketoreductase (KR) domain-containing protein</fullName>
    </recommendedName>
</protein>
<dbReference type="OrthoDB" id="2898618at2759"/>
<dbReference type="SUPFAM" id="SSF51735">
    <property type="entry name" value="NAD(P)-binding Rossmann-fold domains"/>
    <property type="match status" value="1"/>
</dbReference>
<keyword evidence="5" id="KW-1185">Reference proteome</keyword>
<dbReference type="InterPro" id="IPR052178">
    <property type="entry name" value="Sec_Metab_Biosynth_SDR"/>
</dbReference>
<evidence type="ECO:0000256" key="1">
    <source>
        <dbReference type="ARBA" id="ARBA00006484"/>
    </source>
</evidence>
<evidence type="ECO:0008006" key="6">
    <source>
        <dbReference type="Google" id="ProtNLM"/>
    </source>
</evidence>
<organism evidence="4 5">
    <name type="scientific">Cytospora chrysosperma</name>
    <name type="common">Cytospora canker fungus</name>
    <name type="synonym">Sphaeria chrysosperma</name>
    <dbReference type="NCBI Taxonomy" id="252740"/>
    <lineage>
        <taxon>Eukaryota</taxon>
        <taxon>Fungi</taxon>
        <taxon>Dikarya</taxon>
        <taxon>Ascomycota</taxon>
        <taxon>Pezizomycotina</taxon>
        <taxon>Sordariomycetes</taxon>
        <taxon>Sordariomycetidae</taxon>
        <taxon>Diaporthales</taxon>
        <taxon>Cytosporaceae</taxon>
        <taxon>Cytospora</taxon>
    </lineage>
</organism>
<comment type="caution">
    <text evidence="4">The sequence shown here is derived from an EMBL/GenBank/DDBJ whole genome shotgun (WGS) entry which is preliminary data.</text>
</comment>
<keyword evidence="3" id="KW-0560">Oxidoreductase</keyword>
<dbReference type="Pfam" id="PF13561">
    <property type="entry name" value="adh_short_C2"/>
    <property type="match status" value="1"/>
</dbReference>
<dbReference type="PANTHER" id="PTHR43618">
    <property type="entry name" value="7-ALPHA-HYDROXYSTEROID DEHYDROGENASE"/>
    <property type="match status" value="1"/>
</dbReference>
<keyword evidence="2" id="KW-0521">NADP</keyword>
<accession>A0A423W175</accession>
<proteinExistence type="inferred from homology"/>
<name>A0A423W175_CYTCH</name>
<dbReference type="GO" id="GO:0016491">
    <property type="term" value="F:oxidoreductase activity"/>
    <property type="evidence" value="ECO:0007669"/>
    <property type="project" value="UniProtKB-KW"/>
</dbReference>
<dbReference type="InterPro" id="IPR036291">
    <property type="entry name" value="NAD(P)-bd_dom_sf"/>
</dbReference>